<comment type="caution">
    <text evidence="1">The sequence shown here is derived from an EMBL/GenBank/DDBJ whole genome shotgun (WGS) entry which is preliminary data.</text>
</comment>
<sequence length="164" mass="17886">MSLGNIFQPRIDPATQNDPNLASRTMTMDDYKNIHRRTTELGSLTGFGLAGLITYGVAKTIKPTRNLLFLTFFSSATLLSMASTHYLLSDSVNTIRLRQRAPTDDPAAGHVRMFDDKAAELAKAVEDPDLRSWKAGEGAAHGMEGGVAGMEDLVDRYATTRGDH</sequence>
<dbReference type="EMBL" id="JASBWS010000033">
    <property type="protein sequence ID" value="KAJ9108209.1"/>
    <property type="molecule type" value="Genomic_DNA"/>
</dbReference>
<dbReference type="Proteomes" id="UP001230649">
    <property type="component" value="Unassembled WGS sequence"/>
</dbReference>
<keyword evidence="2" id="KW-1185">Reference proteome</keyword>
<protein>
    <submittedName>
        <fullName evidence="1">Uncharacterized protein</fullName>
    </submittedName>
</protein>
<organism evidence="1 2">
    <name type="scientific">Naganishia adeliensis</name>
    <dbReference type="NCBI Taxonomy" id="92952"/>
    <lineage>
        <taxon>Eukaryota</taxon>
        <taxon>Fungi</taxon>
        <taxon>Dikarya</taxon>
        <taxon>Basidiomycota</taxon>
        <taxon>Agaricomycotina</taxon>
        <taxon>Tremellomycetes</taxon>
        <taxon>Filobasidiales</taxon>
        <taxon>Filobasidiaceae</taxon>
        <taxon>Naganishia</taxon>
    </lineage>
</organism>
<gene>
    <name evidence="1" type="ORF">QFC20_003573</name>
</gene>
<accession>A0ACC2WAL0</accession>
<reference evidence="1" key="1">
    <citation type="submission" date="2023-04" db="EMBL/GenBank/DDBJ databases">
        <title>Draft Genome sequencing of Naganishia species isolated from polar environments using Oxford Nanopore Technology.</title>
        <authorList>
            <person name="Leo P."/>
            <person name="Venkateswaran K."/>
        </authorList>
    </citation>
    <scope>NUCLEOTIDE SEQUENCE</scope>
    <source>
        <strain evidence="1">MNA-CCFEE 5262</strain>
    </source>
</reference>
<evidence type="ECO:0000313" key="1">
    <source>
        <dbReference type="EMBL" id="KAJ9108209.1"/>
    </source>
</evidence>
<proteinExistence type="predicted"/>
<evidence type="ECO:0000313" key="2">
    <source>
        <dbReference type="Proteomes" id="UP001230649"/>
    </source>
</evidence>
<name>A0ACC2WAL0_9TREE</name>